<keyword evidence="5 6" id="KW-0521">NADP</keyword>
<evidence type="ECO:0000259" key="7">
    <source>
        <dbReference type="SMART" id="SM01350"/>
    </source>
</evidence>
<dbReference type="Gene3D" id="1.10.1040.10">
    <property type="entry name" value="N-(1-d-carboxylethyl)-l-norvaline Dehydrogenase, domain 2"/>
    <property type="match status" value="1"/>
</dbReference>
<dbReference type="EC" id="1.1.1.44" evidence="5 6"/>
<dbReference type="GO" id="GO:0004616">
    <property type="term" value="F:phosphogluconate dehydrogenase (decarboxylating) activity"/>
    <property type="evidence" value="ECO:0007669"/>
    <property type="project" value="UniProtKB-EC"/>
</dbReference>
<feature type="domain" description="6-phosphogluconate dehydrogenase C-terminal" evidence="7">
    <location>
        <begin position="183"/>
        <end position="472"/>
    </location>
</feature>
<protein>
    <recommendedName>
        <fullName evidence="5 6">6-phosphogluconate dehydrogenase, decarboxylating</fullName>
        <ecNumber evidence="5 6">1.1.1.44</ecNumber>
    </recommendedName>
</protein>
<keyword evidence="5 6" id="KW-0570">Pentose shunt</keyword>
<comment type="pathway">
    <text evidence="5 6">Carbohydrate degradation; pentose phosphate pathway; D-ribulose 5-phosphate from D-glucose 6-phosphate (oxidative stage): step 3/3.</text>
</comment>
<dbReference type="SMART" id="SM01350">
    <property type="entry name" value="6PGD"/>
    <property type="match status" value="1"/>
</dbReference>
<dbReference type="Pfam" id="PF00393">
    <property type="entry name" value="6PGD"/>
    <property type="match status" value="1"/>
</dbReference>
<evidence type="ECO:0000313" key="8">
    <source>
        <dbReference type="EMBL" id="QVI24191.1"/>
    </source>
</evidence>
<dbReference type="PRINTS" id="PR00076">
    <property type="entry name" value="6PGDHDRGNASE"/>
</dbReference>
<organism evidence="8 9">
    <name type="scientific">Nocardia tengchongensis</name>
    <dbReference type="NCBI Taxonomy" id="2055889"/>
    <lineage>
        <taxon>Bacteria</taxon>
        <taxon>Bacillati</taxon>
        <taxon>Actinomycetota</taxon>
        <taxon>Actinomycetes</taxon>
        <taxon>Mycobacteriales</taxon>
        <taxon>Nocardiaceae</taxon>
        <taxon>Nocardia</taxon>
    </lineage>
</organism>
<accession>A0ABX8CWA5</accession>
<dbReference type="PANTHER" id="PTHR11811">
    <property type="entry name" value="6-PHOSPHOGLUCONATE DEHYDROGENASE"/>
    <property type="match status" value="1"/>
</dbReference>
<dbReference type="Pfam" id="PF03446">
    <property type="entry name" value="NAD_binding_2"/>
    <property type="match status" value="1"/>
</dbReference>
<comment type="catalytic activity">
    <reaction evidence="5 6">
        <text>6-phospho-D-gluconate + NADP(+) = D-ribulose 5-phosphate + CO2 + NADPH</text>
        <dbReference type="Rhea" id="RHEA:10116"/>
        <dbReference type="ChEBI" id="CHEBI:16526"/>
        <dbReference type="ChEBI" id="CHEBI:57783"/>
        <dbReference type="ChEBI" id="CHEBI:58121"/>
        <dbReference type="ChEBI" id="CHEBI:58349"/>
        <dbReference type="ChEBI" id="CHEBI:58759"/>
        <dbReference type="EC" id="1.1.1.44"/>
    </reaction>
</comment>
<dbReference type="InterPro" id="IPR008927">
    <property type="entry name" value="6-PGluconate_DH-like_C_sf"/>
</dbReference>
<dbReference type="InterPro" id="IPR006184">
    <property type="entry name" value="6PGdom_BS"/>
</dbReference>
<comment type="subunit">
    <text evidence="2 5">Homodimer.</text>
</comment>
<evidence type="ECO:0000256" key="1">
    <source>
        <dbReference type="ARBA" id="ARBA00008419"/>
    </source>
</evidence>
<dbReference type="InterPro" id="IPR013328">
    <property type="entry name" value="6PGD_dom2"/>
</dbReference>
<dbReference type="EMBL" id="CP074371">
    <property type="protein sequence ID" value="QVI24191.1"/>
    <property type="molecule type" value="Genomic_DNA"/>
</dbReference>
<dbReference type="RefSeq" id="WP_213560254.1">
    <property type="nucleotide sequence ID" value="NZ_JBFAJM010000015.1"/>
</dbReference>
<dbReference type="NCBIfam" id="TIGR00873">
    <property type="entry name" value="gnd"/>
    <property type="match status" value="1"/>
</dbReference>
<comment type="function">
    <text evidence="5">Catalyzes the oxidative decarboxylation of 6-phosphogluconate to ribulose 5-phosphate and CO(2), with concomitant reduction of NADP to NADPH.</text>
</comment>
<dbReference type="Proteomes" id="UP000683310">
    <property type="component" value="Chromosome"/>
</dbReference>
<keyword evidence="9" id="KW-1185">Reference proteome</keyword>
<dbReference type="SUPFAM" id="SSF51735">
    <property type="entry name" value="NAD(P)-binding Rossmann-fold domains"/>
    <property type="match status" value="1"/>
</dbReference>
<dbReference type="SUPFAM" id="SSF48179">
    <property type="entry name" value="6-phosphogluconate dehydrogenase C-terminal domain-like"/>
    <property type="match status" value="1"/>
</dbReference>
<evidence type="ECO:0000256" key="5">
    <source>
        <dbReference type="PIRNR" id="PIRNR000109"/>
    </source>
</evidence>
<name>A0ABX8CWA5_9NOCA</name>
<dbReference type="InterPro" id="IPR006115">
    <property type="entry name" value="6PGDH_NADP-bd"/>
</dbReference>
<keyword evidence="4 6" id="KW-0311">Gluconate utilization</keyword>
<evidence type="ECO:0000256" key="2">
    <source>
        <dbReference type="ARBA" id="ARBA00011738"/>
    </source>
</evidence>
<dbReference type="InterPro" id="IPR006113">
    <property type="entry name" value="6PGDH_Gnd/GntZ"/>
</dbReference>
<evidence type="ECO:0000256" key="6">
    <source>
        <dbReference type="RuleBase" id="RU000485"/>
    </source>
</evidence>
<dbReference type="Gene3D" id="3.40.50.720">
    <property type="entry name" value="NAD(P)-binding Rossmann-like Domain"/>
    <property type="match status" value="1"/>
</dbReference>
<gene>
    <name evidence="8" type="primary">gndA</name>
    <name evidence="8" type="ORF">KHQ06_16285</name>
</gene>
<dbReference type="GeneID" id="300994252"/>
<keyword evidence="3 5" id="KW-0560">Oxidoreductase</keyword>
<sequence length="480" mass="51289">MATSEARAQIGVTGLAVMGSNIARNFARHGYTVALHNRSIGKTDALLAEHGGDGDFVRTETVEEFVAALEKPRRVLIMVKAGDATDAVIEELAAAMEPGDIIIDGGNALYTDTIRREAAMKARGLNFVGAGISGGEEGALNGPAIMPGGPKESYESLGPLLESIAAQVDGVPCCTHIGPDGSGHFVKMVHNGIEYADMQLIGEAYNLFRDALGFDAKQIADVFTQWNSGDLESYLVEITAEVLNQVDAKTGQPLVDVIVDAAEQKGTGRWTVKSALDLGIPVTGIAEAVFARALSGSRTQRAAAKGLASGVLGEKPTDVAEFTEAIRQALYASKIVAYAQGFDQIAAGSAEYNWDLHPGDLATIWRGGCIIRARFLNRIKEAYEADPSLPSLILAPYFREAIETAIDSWRRVVVVATQLGIPVPAFASSLSYYDGLRAERLPAALTQGQRDFFGAHTYERIDAEGKYHTLWSGDRSEVQA</sequence>
<dbReference type="Gene3D" id="1.20.5.320">
    <property type="entry name" value="6-Phosphogluconate Dehydrogenase, domain 3"/>
    <property type="match status" value="1"/>
</dbReference>
<dbReference type="InterPro" id="IPR036291">
    <property type="entry name" value="NAD(P)-bd_dom_sf"/>
</dbReference>
<evidence type="ECO:0000256" key="3">
    <source>
        <dbReference type="ARBA" id="ARBA00023002"/>
    </source>
</evidence>
<dbReference type="InterPro" id="IPR006183">
    <property type="entry name" value="Pgluconate_DH"/>
</dbReference>
<proteinExistence type="inferred from homology"/>
<dbReference type="PROSITE" id="PS00461">
    <property type="entry name" value="6PGD"/>
    <property type="match status" value="1"/>
</dbReference>
<comment type="similarity">
    <text evidence="1 5 6">Belongs to the 6-phosphogluconate dehydrogenase family.</text>
</comment>
<evidence type="ECO:0000313" key="9">
    <source>
        <dbReference type="Proteomes" id="UP000683310"/>
    </source>
</evidence>
<dbReference type="NCBIfam" id="NF006765">
    <property type="entry name" value="PRK09287.1"/>
    <property type="match status" value="1"/>
</dbReference>
<reference evidence="8 9" key="1">
    <citation type="submission" date="2021-04" db="EMBL/GenBank/DDBJ databases">
        <title>Nocardia tengchongensis.</title>
        <authorList>
            <person name="Zhuang k."/>
            <person name="Ran Y."/>
            <person name="Li W."/>
        </authorList>
    </citation>
    <scope>NUCLEOTIDE SEQUENCE [LARGE SCALE GENOMIC DNA]</scope>
    <source>
        <strain evidence="8 9">CFH S0057</strain>
    </source>
</reference>
<evidence type="ECO:0000256" key="4">
    <source>
        <dbReference type="ARBA" id="ARBA00023064"/>
    </source>
</evidence>
<dbReference type="PIRSF" id="PIRSF000109">
    <property type="entry name" value="6PGD"/>
    <property type="match status" value="1"/>
</dbReference>
<dbReference type="InterPro" id="IPR006114">
    <property type="entry name" value="6PGDH_C"/>
</dbReference>